<evidence type="ECO:0000313" key="1">
    <source>
        <dbReference type="EMBL" id="QKD80802.1"/>
    </source>
</evidence>
<organism evidence="1 2">
    <name type="scientific">Thermoleptolyngbya sichuanensis A183</name>
    <dbReference type="NCBI Taxonomy" id="2737172"/>
    <lineage>
        <taxon>Bacteria</taxon>
        <taxon>Bacillati</taxon>
        <taxon>Cyanobacteriota</taxon>
        <taxon>Cyanophyceae</taxon>
        <taxon>Oculatellales</taxon>
        <taxon>Oculatellaceae</taxon>
        <taxon>Thermoleptolyngbya</taxon>
        <taxon>Thermoleptolyngbya sichuanensis</taxon>
    </lineage>
</organism>
<dbReference type="KEGG" id="theu:HPC62_00190"/>
<dbReference type="GO" id="GO:0032259">
    <property type="term" value="P:methylation"/>
    <property type="evidence" value="ECO:0007669"/>
    <property type="project" value="UniProtKB-KW"/>
</dbReference>
<dbReference type="REBASE" id="403339">
    <property type="entry name" value="Tsp183ORF195P"/>
</dbReference>
<keyword evidence="2" id="KW-1185">Reference proteome</keyword>
<gene>
    <name evidence="1" type="ORF">HPC62_00190</name>
</gene>
<sequence>MAQSPAHRLGQIIGEELERAIHKPLQEIAEEFGLYLDYKHPRPARGGKRKVAWTDSRGNVHDLDYVLEEGGSEESLGRPRAFIESAWCRYTKHSRNKAQEIQGAIAPLSETYHDCHPFLGAVLAGVFTDGSLAQFRSHKFNLVYCQYDTIVQAFASEGVDVATDERTSEGDLQRKVDALDRLTEAQRERIAEEIRRLHADQFDQFFYELRTCLNRMIEHVFVLTLSGLSRQLASIEDAVRFVEEHDEAAPASEFVRYELNIRYTNGDEIRGSFREKAKAIDFLRSFARSV</sequence>
<dbReference type="GO" id="GO:0008168">
    <property type="term" value="F:methyltransferase activity"/>
    <property type="evidence" value="ECO:0007669"/>
    <property type="project" value="UniProtKB-KW"/>
</dbReference>
<dbReference type="EMBL" id="CP053661">
    <property type="protein sequence ID" value="QKD80802.1"/>
    <property type="molecule type" value="Genomic_DNA"/>
</dbReference>
<name>A0A6M8B458_9CYAN</name>
<keyword evidence="1" id="KW-0489">Methyltransferase</keyword>
<dbReference type="Proteomes" id="UP000505210">
    <property type="component" value="Chromosome"/>
</dbReference>
<keyword evidence="1" id="KW-0808">Transferase</keyword>
<evidence type="ECO:0000313" key="2">
    <source>
        <dbReference type="Proteomes" id="UP000505210"/>
    </source>
</evidence>
<accession>A0A6M8B458</accession>
<protein>
    <submittedName>
        <fullName evidence="1">DNA methylase</fullName>
    </submittedName>
</protein>
<proteinExistence type="predicted"/>
<reference evidence="1 2" key="1">
    <citation type="submission" date="2020-05" db="EMBL/GenBank/DDBJ databases">
        <title>Complete genome sequence of of a novel Thermoleptolyngbya strain isolated from hot springs of Ganzi, Sichuan China.</title>
        <authorList>
            <person name="Tang J."/>
            <person name="Daroch M."/>
            <person name="Li L."/>
            <person name="Waleron K."/>
            <person name="Waleron M."/>
            <person name="Waleron M."/>
        </authorList>
    </citation>
    <scope>NUCLEOTIDE SEQUENCE [LARGE SCALE GENOMIC DNA]</scope>
    <source>
        <strain evidence="1 2">PKUAC-SCTA183</strain>
    </source>
</reference>
<dbReference type="AlphaFoldDB" id="A0A6M8B458"/>
<dbReference type="RefSeq" id="WP_172353234.1">
    <property type="nucleotide sequence ID" value="NZ_CP053661.1"/>
</dbReference>